<protein>
    <submittedName>
        <fullName evidence="1">Uncharacterized protein</fullName>
    </submittedName>
</protein>
<organism evidence="1 2">
    <name type="scientific">Camellia lanceoleosa</name>
    <dbReference type="NCBI Taxonomy" id="1840588"/>
    <lineage>
        <taxon>Eukaryota</taxon>
        <taxon>Viridiplantae</taxon>
        <taxon>Streptophyta</taxon>
        <taxon>Embryophyta</taxon>
        <taxon>Tracheophyta</taxon>
        <taxon>Spermatophyta</taxon>
        <taxon>Magnoliopsida</taxon>
        <taxon>eudicotyledons</taxon>
        <taxon>Gunneridae</taxon>
        <taxon>Pentapetalae</taxon>
        <taxon>asterids</taxon>
        <taxon>Ericales</taxon>
        <taxon>Theaceae</taxon>
        <taxon>Camellia</taxon>
    </lineage>
</organism>
<evidence type="ECO:0000313" key="1">
    <source>
        <dbReference type="EMBL" id="KAI8019285.1"/>
    </source>
</evidence>
<accession>A0ACC0I0V3</accession>
<gene>
    <name evidence="1" type="ORF">LOK49_LG04G03872</name>
</gene>
<comment type="caution">
    <text evidence="1">The sequence shown here is derived from an EMBL/GenBank/DDBJ whole genome shotgun (WGS) entry which is preliminary data.</text>
</comment>
<evidence type="ECO:0000313" key="2">
    <source>
        <dbReference type="Proteomes" id="UP001060215"/>
    </source>
</evidence>
<sequence>MTAFLLQFLQPKPRIALHSLSLSLSLSHTHTHTSSIHRSYLSLLQILFIYYIEISDICLYVCMYVCIC</sequence>
<name>A0ACC0I0V3_9ERIC</name>
<dbReference type="EMBL" id="CM045759">
    <property type="protein sequence ID" value="KAI8019285.1"/>
    <property type="molecule type" value="Genomic_DNA"/>
</dbReference>
<keyword evidence="2" id="KW-1185">Reference proteome</keyword>
<reference evidence="1 2" key="1">
    <citation type="journal article" date="2022" name="Plant J.">
        <title>Chromosome-level genome of Camellia lanceoleosa provides a valuable resource for understanding genome evolution and self-incompatibility.</title>
        <authorList>
            <person name="Gong W."/>
            <person name="Xiao S."/>
            <person name="Wang L."/>
            <person name="Liao Z."/>
            <person name="Chang Y."/>
            <person name="Mo W."/>
            <person name="Hu G."/>
            <person name="Li W."/>
            <person name="Zhao G."/>
            <person name="Zhu H."/>
            <person name="Hu X."/>
            <person name="Ji K."/>
            <person name="Xiang X."/>
            <person name="Song Q."/>
            <person name="Yuan D."/>
            <person name="Jin S."/>
            <person name="Zhang L."/>
        </authorList>
    </citation>
    <scope>NUCLEOTIDE SEQUENCE [LARGE SCALE GENOMIC DNA]</scope>
    <source>
        <strain evidence="1">SQ_2022a</strain>
    </source>
</reference>
<dbReference type="Proteomes" id="UP001060215">
    <property type="component" value="Chromosome 2"/>
</dbReference>
<proteinExistence type="predicted"/>